<comment type="caution">
    <text evidence="1">The sequence shown here is derived from an EMBL/GenBank/DDBJ whole genome shotgun (WGS) entry which is preliminary data.</text>
</comment>
<name>A0AAV6VAP2_9ARAC</name>
<organism evidence="1 2">
    <name type="scientific">Oedothorax gibbosus</name>
    <dbReference type="NCBI Taxonomy" id="931172"/>
    <lineage>
        <taxon>Eukaryota</taxon>
        <taxon>Metazoa</taxon>
        <taxon>Ecdysozoa</taxon>
        <taxon>Arthropoda</taxon>
        <taxon>Chelicerata</taxon>
        <taxon>Arachnida</taxon>
        <taxon>Araneae</taxon>
        <taxon>Araneomorphae</taxon>
        <taxon>Entelegynae</taxon>
        <taxon>Araneoidea</taxon>
        <taxon>Linyphiidae</taxon>
        <taxon>Erigoninae</taxon>
        <taxon>Oedothorax</taxon>
    </lineage>
</organism>
<sequence>MWNSHLQRTPYTDGTFPYFPTVTARPTTSSTVQPTATNFSADNSSKVTQSIVFPTNKPLATKSQYKSREYCRMILYP</sequence>
<evidence type="ECO:0000313" key="2">
    <source>
        <dbReference type="Proteomes" id="UP000827092"/>
    </source>
</evidence>
<dbReference type="AlphaFoldDB" id="A0AAV6VAP2"/>
<proteinExistence type="predicted"/>
<accession>A0AAV6VAP2</accession>
<protein>
    <submittedName>
        <fullName evidence="1">Uncharacterized protein</fullName>
    </submittedName>
</protein>
<reference evidence="1 2" key="1">
    <citation type="journal article" date="2022" name="Nat. Ecol. Evol.">
        <title>A masculinizing supergene underlies an exaggerated male reproductive morph in a spider.</title>
        <authorList>
            <person name="Hendrickx F."/>
            <person name="De Corte Z."/>
            <person name="Sonet G."/>
            <person name="Van Belleghem S.M."/>
            <person name="Kostlbacher S."/>
            <person name="Vangestel C."/>
        </authorList>
    </citation>
    <scope>NUCLEOTIDE SEQUENCE [LARGE SCALE GENOMIC DNA]</scope>
    <source>
        <strain evidence="1">W744_W776</strain>
    </source>
</reference>
<keyword evidence="2" id="KW-1185">Reference proteome</keyword>
<evidence type="ECO:0000313" key="1">
    <source>
        <dbReference type="EMBL" id="KAG8193112.1"/>
    </source>
</evidence>
<dbReference type="EMBL" id="JAFNEN010000130">
    <property type="protein sequence ID" value="KAG8193112.1"/>
    <property type="molecule type" value="Genomic_DNA"/>
</dbReference>
<dbReference type="Proteomes" id="UP000827092">
    <property type="component" value="Unassembled WGS sequence"/>
</dbReference>
<gene>
    <name evidence="1" type="ORF">JTE90_013868</name>
</gene>